<evidence type="ECO:0000256" key="8">
    <source>
        <dbReference type="ARBA" id="ARBA00023054"/>
    </source>
</evidence>
<dbReference type="OrthoDB" id="6105151at2759"/>
<feature type="domain" description="Mitochondria-eating protein C-terminal" evidence="15">
    <location>
        <begin position="316"/>
        <end position="524"/>
    </location>
</feature>
<dbReference type="InterPro" id="IPR031981">
    <property type="entry name" value="MIEAP_C"/>
</dbReference>
<gene>
    <name evidence="16" type="ORF">MGAL_10B082471</name>
</gene>
<keyword evidence="9" id="KW-0446">Lipid-binding</keyword>
<proteinExistence type="inferred from homology"/>
<evidence type="ECO:0000256" key="3">
    <source>
        <dbReference type="ARBA" id="ARBA00004496"/>
    </source>
</evidence>
<dbReference type="GO" id="GO:0035694">
    <property type="term" value="P:mitochondrial protein catabolic process"/>
    <property type="evidence" value="ECO:0007669"/>
    <property type="project" value="InterPro"/>
</dbReference>
<evidence type="ECO:0000256" key="13">
    <source>
        <dbReference type="SAM" id="Coils"/>
    </source>
</evidence>
<dbReference type="GO" id="GO:0035695">
    <property type="term" value="P:mitophagy by internal vacuole formation"/>
    <property type="evidence" value="ECO:0007669"/>
    <property type="project" value="TreeGrafter"/>
</dbReference>
<evidence type="ECO:0000256" key="2">
    <source>
        <dbReference type="ARBA" id="ARBA00004305"/>
    </source>
</evidence>
<dbReference type="Pfam" id="PF16026">
    <property type="entry name" value="MIEAP"/>
    <property type="match status" value="1"/>
</dbReference>
<dbReference type="AlphaFoldDB" id="A0A8B6HSW5"/>
<dbReference type="InterPro" id="IPR026169">
    <property type="entry name" value="MIEAP"/>
</dbReference>
<dbReference type="GO" id="GO:0008289">
    <property type="term" value="F:lipid binding"/>
    <property type="evidence" value="ECO:0007669"/>
    <property type="project" value="UniProtKB-KW"/>
</dbReference>
<evidence type="ECO:0000256" key="12">
    <source>
        <dbReference type="ARBA" id="ARBA00032687"/>
    </source>
</evidence>
<sequence>MGGVDLGDHLLLQFEPNFKSVKMWRKLLFHQLVTAAVNAFICYKRTFVVETKLDHLKFYQQLCHDLIGNHRDGTRNQQMRTVRLEHRHWPELLRGISQKEYQMVNGRNVCLVQNDTHPSAVTSVEVFNDSDGKSCSRPTSADLLNRKMKKDDSMDKEDTNTIRIVGAAPNETQRSTDTTEEVSNDSEGASSSRMDRSSSADIFLASSVRTKQNEADIIRQEQDMKIQSMTNEAERLENICKDQRSKQRNLTKDNSLCPPAFLQSMEHIEKCLDTLKKQIDELTLEKNGYLNRLSSVAGSMLTENNPNITDLNDPNRPTKLAEKWCKIYDDEWTDALESLEKKYFKKKQEKHEQFVNHLFSLIKVIYKTCQKKAKEQVGIFLLLTNPSSTQVNEMWSQIPVTERQHFTNSRKRMAEANIKMLQETVRQDDIYKKKIKDLNPALDDEILDILQKSAYFETCLKICWQFVIQDPPLFLDFRPLKGEQLNKDNHKEYTKSGTVIRYVVWPALYLHKDKGALLAKGVVQPEPLTHN</sequence>
<evidence type="ECO:0000259" key="15">
    <source>
        <dbReference type="Pfam" id="PF16026"/>
    </source>
</evidence>
<keyword evidence="7" id="KW-1000">Mitochondrion outer membrane</keyword>
<evidence type="ECO:0000256" key="7">
    <source>
        <dbReference type="ARBA" id="ARBA00022787"/>
    </source>
</evidence>
<feature type="compositionally biased region" description="Basic and acidic residues" evidence="14">
    <location>
        <begin position="149"/>
        <end position="160"/>
    </location>
</feature>
<comment type="caution">
    <text evidence="16">The sequence shown here is derived from an EMBL/GenBank/DDBJ whole genome shotgun (WGS) entry which is preliminary data.</text>
</comment>
<evidence type="ECO:0000313" key="16">
    <source>
        <dbReference type="EMBL" id="VDI83520.1"/>
    </source>
</evidence>
<evidence type="ECO:0000256" key="1">
    <source>
        <dbReference type="ARBA" id="ARBA00004294"/>
    </source>
</evidence>
<evidence type="ECO:0000256" key="11">
    <source>
        <dbReference type="ARBA" id="ARBA00023136"/>
    </source>
</evidence>
<comment type="similarity">
    <text evidence="4">Belongs to the MIEAP family.</text>
</comment>
<evidence type="ECO:0000256" key="14">
    <source>
        <dbReference type="SAM" id="MobiDB-lite"/>
    </source>
</evidence>
<accession>A0A8B6HSW5</accession>
<evidence type="ECO:0000313" key="17">
    <source>
        <dbReference type="Proteomes" id="UP000596742"/>
    </source>
</evidence>
<evidence type="ECO:0000256" key="5">
    <source>
        <dbReference type="ARBA" id="ARBA00019863"/>
    </source>
</evidence>
<keyword evidence="10" id="KW-0496">Mitochondrion</keyword>
<keyword evidence="11" id="KW-0472">Membrane</keyword>
<dbReference type="Proteomes" id="UP000596742">
    <property type="component" value="Unassembled WGS sequence"/>
</dbReference>
<dbReference type="GO" id="GO:0005759">
    <property type="term" value="C:mitochondrial matrix"/>
    <property type="evidence" value="ECO:0007669"/>
    <property type="project" value="UniProtKB-SubCell"/>
</dbReference>
<name>A0A8B6HSW5_MYTGA</name>
<feature type="coiled-coil region" evidence="13">
    <location>
        <begin position="219"/>
        <end position="292"/>
    </location>
</feature>
<keyword evidence="8 13" id="KW-0175">Coiled coil</keyword>
<evidence type="ECO:0000256" key="4">
    <source>
        <dbReference type="ARBA" id="ARBA00008233"/>
    </source>
</evidence>
<evidence type="ECO:0000256" key="10">
    <source>
        <dbReference type="ARBA" id="ARBA00023128"/>
    </source>
</evidence>
<evidence type="ECO:0000256" key="9">
    <source>
        <dbReference type="ARBA" id="ARBA00023121"/>
    </source>
</evidence>
<comment type="subcellular location">
    <subcellularLocation>
        <location evidence="3">Cytoplasm</location>
    </subcellularLocation>
    <subcellularLocation>
        <location evidence="2">Mitochondrion matrix</location>
    </subcellularLocation>
    <subcellularLocation>
        <location evidence="1">Mitochondrion outer membrane</location>
    </subcellularLocation>
</comment>
<dbReference type="GO" id="GO:0005741">
    <property type="term" value="C:mitochondrial outer membrane"/>
    <property type="evidence" value="ECO:0007669"/>
    <property type="project" value="UniProtKB-SubCell"/>
</dbReference>
<dbReference type="PANTHER" id="PTHR21771">
    <property type="entry name" value="MITOCHONDRIA-EATING PROTEIN-RELATED"/>
    <property type="match status" value="1"/>
</dbReference>
<organism evidence="16 17">
    <name type="scientific">Mytilus galloprovincialis</name>
    <name type="common">Mediterranean mussel</name>
    <dbReference type="NCBI Taxonomy" id="29158"/>
    <lineage>
        <taxon>Eukaryota</taxon>
        <taxon>Metazoa</taxon>
        <taxon>Spiralia</taxon>
        <taxon>Lophotrochozoa</taxon>
        <taxon>Mollusca</taxon>
        <taxon>Bivalvia</taxon>
        <taxon>Autobranchia</taxon>
        <taxon>Pteriomorphia</taxon>
        <taxon>Mytilida</taxon>
        <taxon>Mytiloidea</taxon>
        <taxon>Mytilidae</taxon>
        <taxon>Mytilinae</taxon>
        <taxon>Mytilus</taxon>
    </lineage>
</organism>
<feature type="region of interest" description="Disordered" evidence="14">
    <location>
        <begin position="128"/>
        <end position="198"/>
    </location>
</feature>
<reference evidence="16" key="1">
    <citation type="submission" date="2018-11" db="EMBL/GenBank/DDBJ databases">
        <authorList>
            <person name="Alioto T."/>
            <person name="Alioto T."/>
        </authorList>
    </citation>
    <scope>NUCLEOTIDE SEQUENCE</scope>
</reference>
<keyword evidence="6" id="KW-0963">Cytoplasm</keyword>
<dbReference type="EMBL" id="UYJE01010471">
    <property type="protein sequence ID" value="VDI83520.1"/>
    <property type="molecule type" value="Genomic_DNA"/>
</dbReference>
<protein>
    <recommendedName>
        <fullName evidence="5">Mitochondria-eating protein</fullName>
    </recommendedName>
    <alternativeName>
        <fullName evidence="12">Spermatogenesis-associated protein 18</fullName>
    </alternativeName>
</protein>
<keyword evidence="17" id="KW-1185">Reference proteome</keyword>
<evidence type="ECO:0000256" key="6">
    <source>
        <dbReference type="ARBA" id="ARBA00022490"/>
    </source>
</evidence>